<dbReference type="InterPro" id="IPR015422">
    <property type="entry name" value="PyrdxlP-dep_Trfase_small"/>
</dbReference>
<evidence type="ECO:0000256" key="3">
    <source>
        <dbReference type="ARBA" id="ARBA00022898"/>
    </source>
</evidence>
<reference evidence="6 7" key="1">
    <citation type="journal article" date="2019" name="Int. J. Syst. Evol. Microbiol.">
        <title>The Global Catalogue of Microorganisms (GCM) 10K type strain sequencing project: providing services to taxonomists for standard genome sequencing and annotation.</title>
        <authorList>
            <consortium name="The Broad Institute Genomics Platform"/>
            <consortium name="The Broad Institute Genome Sequencing Center for Infectious Disease"/>
            <person name="Wu L."/>
            <person name="Ma J."/>
        </authorList>
    </citation>
    <scope>NUCLEOTIDE SEQUENCE [LARGE SCALE GENOMIC DNA]</scope>
    <source>
        <strain evidence="6 7">JCM 14368</strain>
    </source>
</reference>
<dbReference type="CDD" id="cd00614">
    <property type="entry name" value="CGS_like"/>
    <property type="match status" value="1"/>
</dbReference>
<name>A0ABN1CES1_9DEIO</name>
<comment type="caution">
    <text evidence="6">The sequence shown here is derived from an EMBL/GenBank/DDBJ whole genome shotgun (WGS) entry which is preliminary data.</text>
</comment>
<dbReference type="EMBL" id="BAAADB010000029">
    <property type="protein sequence ID" value="GAA0517739.1"/>
    <property type="molecule type" value="Genomic_DNA"/>
</dbReference>
<dbReference type="PIRSF" id="PIRSF001434">
    <property type="entry name" value="CGS"/>
    <property type="match status" value="1"/>
</dbReference>
<evidence type="ECO:0000256" key="1">
    <source>
        <dbReference type="ARBA" id="ARBA00001933"/>
    </source>
</evidence>
<proteinExistence type="inferred from homology"/>
<dbReference type="PANTHER" id="PTHR11808">
    <property type="entry name" value="TRANS-SULFURATION ENZYME FAMILY MEMBER"/>
    <property type="match status" value="1"/>
</dbReference>
<dbReference type="Proteomes" id="UP001500191">
    <property type="component" value="Unassembled WGS sequence"/>
</dbReference>
<organism evidence="6 7">
    <name type="scientific">Deinococcus depolymerans</name>
    <dbReference type="NCBI Taxonomy" id="392408"/>
    <lineage>
        <taxon>Bacteria</taxon>
        <taxon>Thermotogati</taxon>
        <taxon>Deinococcota</taxon>
        <taxon>Deinococci</taxon>
        <taxon>Deinococcales</taxon>
        <taxon>Deinococcaceae</taxon>
        <taxon>Deinococcus</taxon>
    </lineage>
</organism>
<comment type="cofactor">
    <cofactor evidence="1 4">
        <name>pyridoxal 5'-phosphate</name>
        <dbReference type="ChEBI" id="CHEBI:597326"/>
    </cofactor>
</comment>
<evidence type="ECO:0000256" key="5">
    <source>
        <dbReference type="SAM" id="MobiDB-lite"/>
    </source>
</evidence>
<evidence type="ECO:0000256" key="2">
    <source>
        <dbReference type="ARBA" id="ARBA00009077"/>
    </source>
</evidence>
<accession>A0ABN1CES1</accession>
<evidence type="ECO:0000313" key="6">
    <source>
        <dbReference type="EMBL" id="GAA0517739.1"/>
    </source>
</evidence>
<gene>
    <name evidence="6" type="ORF">GCM10008937_26560</name>
</gene>
<dbReference type="Gene3D" id="3.90.1150.10">
    <property type="entry name" value="Aspartate Aminotransferase, domain 1"/>
    <property type="match status" value="1"/>
</dbReference>
<dbReference type="PANTHER" id="PTHR11808:SF15">
    <property type="entry name" value="CYSTATHIONINE GAMMA-LYASE"/>
    <property type="match status" value="1"/>
</dbReference>
<keyword evidence="6" id="KW-0808">Transferase</keyword>
<dbReference type="InterPro" id="IPR015421">
    <property type="entry name" value="PyrdxlP-dep_Trfase_major"/>
</dbReference>
<dbReference type="SUPFAM" id="SSF53383">
    <property type="entry name" value="PLP-dependent transferases"/>
    <property type="match status" value="1"/>
</dbReference>
<protein>
    <submittedName>
        <fullName evidence="6">PLP-dependent aspartate aminotransferase family protein</fullName>
    </submittedName>
</protein>
<evidence type="ECO:0000256" key="4">
    <source>
        <dbReference type="RuleBase" id="RU362118"/>
    </source>
</evidence>
<dbReference type="Pfam" id="PF01053">
    <property type="entry name" value="Cys_Met_Meta_PP"/>
    <property type="match status" value="1"/>
</dbReference>
<evidence type="ECO:0000313" key="7">
    <source>
        <dbReference type="Proteomes" id="UP001500191"/>
    </source>
</evidence>
<comment type="similarity">
    <text evidence="2 4">Belongs to the trans-sulfuration enzymes family.</text>
</comment>
<dbReference type="Gene3D" id="3.40.640.10">
    <property type="entry name" value="Type I PLP-dependent aspartate aminotransferase-like (Major domain)"/>
    <property type="match status" value="1"/>
</dbReference>
<dbReference type="GO" id="GO:0008483">
    <property type="term" value="F:transaminase activity"/>
    <property type="evidence" value="ECO:0007669"/>
    <property type="project" value="UniProtKB-KW"/>
</dbReference>
<keyword evidence="6" id="KW-0032">Aminotransferase</keyword>
<sequence>MRRAPYNAHVSQSNPDAPGEPAAPVKYDLTTLAARAGEEARPNRAAALVEPIYQSTVYAFADLDDLDRAMSGEDPASFYYRNGTPNAATLERALATLEGTGAALVAGSGMAAISAALLGVLKAGDHVITDARVYGVTYALLAEEFPRLGIEVSFVDACDLNEVEDAFRPNTRVVHVESLTNPLLTVPDVPALARLAHGRGALLSVDNTFASPAVFRPAEHGADLVTHSVSKYLSGHSSAFGGVLCASPELVALARTRLLRLGGTISAFDAWMTMQGLKTLGLRMRAHSGNAQAVADVLVNHPRVRAVYHPGLSDHPQFHLAMDLFPQGFGGMLSADIEDAPRFVRALAGRIPLAPSLADVITTLSWPWGTSHRPLPEPERRRLGITPNLLRLSIGIEDIGDLLGDFEAALDA</sequence>
<dbReference type="InterPro" id="IPR000277">
    <property type="entry name" value="Cys/Met-Metab_PyrdxlP-dep_enz"/>
</dbReference>
<feature type="region of interest" description="Disordered" evidence="5">
    <location>
        <begin position="1"/>
        <end position="24"/>
    </location>
</feature>
<dbReference type="InterPro" id="IPR015424">
    <property type="entry name" value="PyrdxlP-dep_Trfase"/>
</dbReference>
<keyword evidence="3 4" id="KW-0663">Pyridoxal phosphate</keyword>
<keyword evidence="7" id="KW-1185">Reference proteome</keyword>